<dbReference type="InterPro" id="IPR041646">
    <property type="entry name" value="IcaR_C"/>
</dbReference>
<organism evidence="11 12">
    <name type="scientific">Desulforapulum autotrophicum (strain ATCC 43914 / DSM 3382 / VKM B-1955 / HRM2)</name>
    <name type="common">Desulfobacterium autotrophicum</name>
    <dbReference type="NCBI Taxonomy" id="177437"/>
    <lineage>
        <taxon>Bacteria</taxon>
        <taxon>Pseudomonadati</taxon>
        <taxon>Thermodesulfobacteriota</taxon>
        <taxon>Desulfobacteria</taxon>
        <taxon>Desulfobacterales</taxon>
        <taxon>Desulfobacteraceae</taxon>
        <taxon>Desulforapulum</taxon>
    </lineage>
</organism>
<dbReference type="PROSITE" id="PS50977">
    <property type="entry name" value="HTH_TETR_2"/>
    <property type="match status" value="1"/>
</dbReference>
<dbReference type="AlphaFoldDB" id="C0Q9G9"/>
<evidence type="ECO:0000313" key="11">
    <source>
        <dbReference type="EMBL" id="ACN14533.1"/>
    </source>
</evidence>
<accession>C0Q9G9</accession>
<keyword evidence="4" id="KW-0678">Repressor</keyword>
<gene>
    <name evidence="11" type="ordered locus">HRM2_14240</name>
</gene>
<comment type="subunit">
    <text evidence="2">Homodimer.</text>
</comment>
<dbReference type="InterPro" id="IPR036271">
    <property type="entry name" value="Tet_transcr_reg_TetR-rel_C_sf"/>
</dbReference>
<dbReference type="InterPro" id="IPR050624">
    <property type="entry name" value="HTH-type_Tx_Regulator"/>
</dbReference>
<evidence type="ECO:0000256" key="4">
    <source>
        <dbReference type="ARBA" id="ARBA00022491"/>
    </source>
</evidence>
<reference evidence="11 12" key="1">
    <citation type="journal article" date="2009" name="Environ. Microbiol.">
        <title>Genome sequence of Desulfobacterium autotrophicum HRM2, a marine sulfate reducer oxidizing organic carbon completely to carbon dioxide.</title>
        <authorList>
            <person name="Strittmatter A.W."/>
            <person name="Liesegang H."/>
            <person name="Rabus R."/>
            <person name="Decker I."/>
            <person name="Amann J."/>
            <person name="Andres S."/>
            <person name="Henne A."/>
            <person name="Fricke W.F."/>
            <person name="Martinez-Arias R."/>
            <person name="Bartels D."/>
            <person name="Goesmann A."/>
            <person name="Krause L."/>
            <person name="Puehler A."/>
            <person name="Klenk H.P."/>
            <person name="Richter M."/>
            <person name="Schuler M."/>
            <person name="Gloeckner F.O."/>
            <person name="Meyerdierks A."/>
            <person name="Gottschalk G."/>
            <person name="Amann R."/>
        </authorList>
    </citation>
    <scope>NUCLEOTIDE SEQUENCE [LARGE SCALE GENOMIC DNA]</scope>
    <source>
        <strain evidence="12">ATCC 43914 / DSM 3382 / HRM2</strain>
    </source>
</reference>
<dbReference type="OrthoDB" id="7618612at2"/>
<feature type="domain" description="HTH tetR-type" evidence="10">
    <location>
        <begin position="8"/>
        <end position="68"/>
    </location>
</feature>
<dbReference type="GO" id="GO:0003677">
    <property type="term" value="F:DNA binding"/>
    <property type="evidence" value="ECO:0007669"/>
    <property type="project" value="UniProtKB-UniRule"/>
</dbReference>
<dbReference type="eggNOG" id="COG1309">
    <property type="taxonomic scope" value="Bacteria"/>
</dbReference>
<dbReference type="KEGG" id="dat:HRM2_14240"/>
<dbReference type="SUPFAM" id="SSF48498">
    <property type="entry name" value="Tetracyclin repressor-like, C-terminal domain"/>
    <property type="match status" value="1"/>
</dbReference>
<dbReference type="Gene3D" id="1.10.357.10">
    <property type="entry name" value="Tetracycline Repressor, domain 2"/>
    <property type="match status" value="1"/>
</dbReference>
<dbReference type="PANTHER" id="PTHR43479">
    <property type="entry name" value="ACREF/ENVCD OPERON REPRESSOR-RELATED"/>
    <property type="match status" value="1"/>
</dbReference>
<dbReference type="InterPro" id="IPR009057">
    <property type="entry name" value="Homeodomain-like_sf"/>
</dbReference>
<evidence type="ECO:0000256" key="5">
    <source>
        <dbReference type="ARBA" id="ARBA00023015"/>
    </source>
</evidence>
<dbReference type="Proteomes" id="UP000000442">
    <property type="component" value="Chromosome"/>
</dbReference>
<evidence type="ECO:0000256" key="2">
    <source>
        <dbReference type="ARBA" id="ARBA00011738"/>
    </source>
</evidence>
<dbReference type="InterPro" id="IPR001647">
    <property type="entry name" value="HTH_TetR"/>
</dbReference>
<dbReference type="STRING" id="177437.HRM2_14240"/>
<keyword evidence="5" id="KW-0805">Transcription regulation</keyword>
<evidence type="ECO:0000256" key="9">
    <source>
        <dbReference type="PROSITE-ProRule" id="PRU00335"/>
    </source>
</evidence>
<keyword evidence="6 9" id="KW-0238">DNA-binding</keyword>
<comment type="function">
    <text evidence="1">Represses transcription of the icaADBC operon necessary for biofilm production.</text>
</comment>
<feature type="DNA-binding region" description="H-T-H motif" evidence="9">
    <location>
        <begin position="31"/>
        <end position="50"/>
    </location>
</feature>
<dbReference type="PANTHER" id="PTHR43479:SF11">
    <property type="entry name" value="ACREF_ENVCD OPERON REPRESSOR-RELATED"/>
    <property type="match status" value="1"/>
</dbReference>
<evidence type="ECO:0000256" key="1">
    <source>
        <dbReference type="ARBA" id="ARBA00002291"/>
    </source>
</evidence>
<evidence type="ECO:0000256" key="6">
    <source>
        <dbReference type="ARBA" id="ARBA00023125"/>
    </source>
</evidence>
<dbReference type="EMBL" id="CP001087">
    <property type="protein sequence ID" value="ACN14533.1"/>
    <property type="molecule type" value="Genomic_DNA"/>
</dbReference>
<evidence type="ECO:0000259" key="10">
    <source>
        <dbReference type="PROSITE" id="PS50977"/>
    </source>
</evidence>
<dbReference type="HOGENOM" id="CLU_117110_0_0_7"/>
<evidence type="ECO:0000256" key="3">
    <source>
        <dbReference type="ARBA" id="ARBA00014341"/>
    </source>
</evidence>
<name>C0Q9G9_DESAH</name>
<evidence type="ECO:0000256" key="7">
    <source>
        <dbReference type="ARBA" id="ARBA00023163"/>
    </source>
</evidence>
<evidence type="ECO:0000256" key="8">
    <source>
        <dbReference type="ARBA" id="ARBA00030200"/>
    </source>
</evidence>
<keyword evidence="7" id="KW-0804">Transcription</keyword>
<dbReference type="Pfam" id="PF18665">
    <property type="entry name" value="TetR_C_37"/>
    <property type="match status" value="1"/>
</dbReference>
<dbReference type="SUPFAM" id="SSF46689">
    <property type="entry name" value="Homeodomain-like"/>
    <property type="match status" value="1"/>
</dbReference>
<sequence length="211" mass="24675">MKRRLNADIQKPKIVKHFYKTILAEGFEGASIAKVAKRMEIHPSLILYYFNNKENLTLALVDFVIDEYGRLLKTFRSKDLTPEDRLTQLLESIWNRDFYERIKIAGSFAVLAVSFRNPVIHEKIRELYRMFKTFLVREFTFLMDHQVISINEPAHAAEVIMTMIEGSRHFRMFIIDDDQMNRYNQDMIGAARHFLTAMAGAGVSAHGRNER</sequence>
<proteinExistence type="predicted"/>
<keyword evidence="12" id="KW-1185">Reference proteome</keyword>
<evidence type="ECO:0000313" key="12">
    <source>
        <dbReference type="Proteomes" id="UP000000442"/>
    </source>
</evidence>
<dbReference type="Pfam" id="PF00440">
    <property type="entry name" value="TetR_N"/>
    <property type="match status" value="1"/>
</dbReference>
<protein>
    <recommendedName>
        <fullName evidence="3">Biofilm operon icaADBC HTH-type negative transcriptional regulator IcaR</fullName>
    </recommendedName>
    <alternativeName>
        <fullName evidence="8">Intercellular adhesion protein R</fullName>
    </alternativeName>
</protein>